<dbReference type="GO" id="GO:1902600">
    <property type="term" value="P:proton transmembrane transport"/>
    <property type="evidence" value="ECO:0007669"/>
    <property type="project" value="TreeGrafter"/>
</dbReference>
<keyword evidence="1" id="KW-0812">Transmembrane</keyword>
<reference evidence="2" key="1">
    <citation type="submission" date="2022-07" db="EMBL/GenBank/DDBJ databases">
        <title>Genome Sequence of Leucocoprinus birnbaumii.</title>
        <authorList>
            <person name="Buettner E."/>
        </authorList>
    </citation>
    <scope>NUCLEOTIDE SEQUENCE</scope>
    <source>
        <strain evidence="2">VT141</strain>
    </source>
</reference>
<sequence>MPLLALSQMSDECWWLYARTAPITDALIGEFVSHSAANLLFSLSTSLLTINTPRTIAFTSYSRNFAMSLVPRSLQKLRIIAVPLTLPKPSPLDKGATRHLARHNLIYYALQTSSPAPTKSISDNAPKSRWLPEEGIVSYLQAKAAATWSSFGKSEQGSWKLKTYQLGERLMDRIEFEELALKALDPSLGPPVAGKSTHSEKRPQIPLIHPSSISSEDSMTYLRTFLEHRTPQHRRGFYFWMFISPLTAPLTIIPVIPNFPFFFCVWRSWSHYKAYRSSRYLQALLSNDSIVPESSDALDAIFKESSAPVVAAQEEPEEIASEKHEIVLTRGAIPPITRLFELSESSNADLYRAIEQARLRLEGSRPEGSS</sequence>
<dbReference type="GO" id="GO:0005743">
    <property type="term" value="C:mitochondrial inner membrane"/>
    <property type="evidence" value="ECO:0007669"/>
    <property type="project" value="TreeGrafter"/>
</dbReference>
<dbReference type="PANTHER" id="PTHR28062:SF1">
    <property type="entry name" value="TRANSMEMBRANE PROTEIN"/>
    <property type="match status" value="1"/>
</dbReference>
<accession>A0AAD5YS91</accession>
<keyword evidence="1" id="KW-0472">Membrane</keyword>
<dbReference type="EMBL" id="JANIEX010000971">
    <property type="protein sequence ID" value="KAJ3561664.1"/>
    <property type="molecule type" value="Genomic_DNA"/>
</dbReference>
<evidence type="ECO:0000256" key="1">
    <source>
        <dbReference type="SAM" id="Phobius"/>
    </source>
</evidence>
<dbReference type="Pfam" id="PF10173">
    <property type="entry name" value="Mit_KHE1"/>
    <property type="match status" value="1"/>
</dbReference>
<evidence type="ECO:0000313" key="3">
    <source>
        <dbReference type="Proteomes" id="UP001213000"/>
    </source>
</evidence>
<dbReference type="AlphaFoldDB" id="A0AAD5YS91"/>
<dbReference type="PANTHER" id="PTHR28062">
    <property type="entry name" value="K+-H+ EXCHANGE-LIKE PROTEIN"/>
    <property type="match status" value="1"/>
</dbReference>
<evidence type="ECO:0000313" key="2">
    <source>
        <dbReference type="EMBL" id="KAJ3561664.1"/>
    </source>
</evidence>
<protein>
    <recommendedName>
        <fullName evidence="4">Mitochondrial K+-H+ exchange-related-domain-containing protein</fullName>
    </recommendedName>
</protein>
<gene>
    <name evidence="2" type="ORF">NP233_g10058</name>
</gene>
<keyword evidence="3" id="KW-1185">Reference proteome</keyword>
<dbReference type="GO" id="GO:0006813">
    <property type="term" value="P:potassium ion transport"/>
    <property type="evidence" value="ECO:0007669"/>
    <property type="project" value="TreeGrafter"/>
</dbReference>
<evidence type="ECO:0008006" key="4">
    <source>
        <dbReference type="Google" id="ProtNLM"/>
    </source>
</evidence>
<dbReference type="Proteomes" id="UP001213000">
    <property type="component" value="Unassembled WGS sequence"/>
</dbReference>
<proteinExistence type="predicted"/>
<comment type="caution">
    <text evidence="2">The sequence shown here is derived from an EMBL/GenBank/DDBJ whole genome shotgun (WGS) entry which is preliminary data.</text>
</comment>
<dbReference type="InterPro" id="IPR018786">
    <property type="entry name" value="Mit_KHE1"/>
</dbReference>
<keyword evidence="1" id="KW-1133">Transmembrane helix</keyword>
<name>A0AAD5YS91_9AGAR</name>
<organism evidence="2 3">
    <name type="scientific">Leucocoprinus birnbaumii</name>
    <dbReference type="NCBI Taxonomy" id="56174"/>
    <lineage>
        <taxon>Eukaryota</taxon>
        <taxon>Fungi</taxon>
        <taxon>Dikarya</taxon>
        <taxon>Basidiomycota</taxon>
        <taxon>Agaricomycotina</taxon>
        <taxon>Agaricomycetes</taxon>
        <taxon>Agaricomycetidae</taxon>
        <taxon>Agaricales</taxon>
        <taxon>Agaricineae</taxon>
        <taxon>Agaricaceae</taxon>
        <taxon>Leucocoprinus</taxon>
    </lineage>
</organism>
<feature type="transmembrane region" description="Helical" evidence="1">
    <location>
        <begin position="237"/>
        <end position="266"/>
    </location>
</feature>